<dbReference type="OrthoDB" id="337246at2"/>
<dbReference type="RefSeq" id="WP_100712191.1">
    <property type="nucleotide sequence ID" value="NZ_NPDY01000001.1"/>
</dbReference>
<proteinExistence type="predicted"/>
<dbReference type="InterPro" id="IPR011652">
    <property type="entry name" value="MORN_2"/>
</dbReference>
<evidence type="ECO:0008006" key="5">
    <source>
        <dbReference type="Google" id="ProtNLM"/>
    </source>
</evidence>
<sequence>MFRIHTSILIGLINLILYCNSEVRPTGIPANAKHDKKRNVYVLEEAGRQKIYYENGKLYSDCPIDQTKQYHGVCKTFARTEDSVASEGEYNHGAKLGKWKWFFPDGKPYILQSYGPGPIRPESAWLGEEGNEEGTFERYYHSGALELKGFYREGRKSDFWQKYFPNGELEFSGTYLNGNKVRSWFYYFPNGKTESIEVYTENGKLLSRVLYLPTGAKLCETTELEKCKRL</sequence>
<dbReference type="SUPFAM" id="SSF82185">
    <property type="entry name" value="Histone H3 K4-specific methyltransferase SET7/9 N-terminal domain"/>
    <property type="match status" value="2"/>
</dbReference>
<reference evidence="3 4" key="1">
    <citation type="submission" date="2017-07" db="EMBL/GenBank/DDBJ databases">
        <title>Leptospira spp. isolated from tropical soils.</title>
        <authorList>
            <person name="Thibeaux R."/>
            <person name="Iraola G."/>
            <person name="Ferres I."/>
            <person name="Bierque E."/>
            <person name="Girault D."/>
            <person name="Soupe-Gilbert M.-E."/>
            <person name="Picardeau M."/>
            <person name="Goarant C."/>
        </authorList>
    </citation>
    <scope>NUCLEOTIDE SEQUENCE [LARGE SCALE GENOMIC DNA]</scope>
    <source>
        <strain evidence="2 4">FH1-B-B1</strain>
        <strain evidence="1 3">FH1-B-C1</strain>
    </source>
</reference>
<organism evidence="2 4">
    <name type="scientific">Leptospira perolatii</name>
    <dbReference type="NCBI Taxonomy" id="2023191"/>
    <lineage>
        <taxon>Bacteria</taxon>
        <taxon>Pseudomonadati</taxon>
        <taxon>Spirochaetota</taxon>
        <taxon>Spirochaetia</taxon>
        <taxon>Leptospirales</taxon>
        <taxon>Leptospiraceae</taxon>
        <taxon>Leptospira</taxon>
    </lineage>
</organism>
<keyword evidence="3" id="KW-1185">Reference proteome</keyword>
<dbReference type="EMBL" id="NPDY01000001">
    <property type="protein sequence ID" value="PJZ71249.1"/>
    <property type="molecule type" value="Genomic_DNA"/>
</dbReference>
<evidence type="ECO:0000313" key="1">
    <source>
        <dbReference type="EMBL" id="PJZ71249.1"/>
    </source>
</evidence>
<dbReference type="EMBL" id="NPDZ01000001">
    <property type="protein sequence ID" value="PJZ74782.1"/>
    <property type="molecule type" value="Genomic_DNA"/>
</dbReference>
<evidence type="ECO:0000313" key="2">
    <source>
        <dbReference type="EMBL" id="PJZ74782.1"/>
    </source>
</evidence>
<gene>
    <name evidence="1" type="ORF">CH360_01700</name>
    <name evidence="2" type="ORF">CH373_01700</name>
</gene>
<dbReference type="Pfam" id="PF07661">
    <property type="entry name" value="MORN_2"/>
    <property type="match status" value="4"/>
</dbReference>
<name>A0A2M9ZRU3_9LEPT</name>
<evidence type="ECO:0000313" key="3">
    <source>
        <dbReference type="Proteomes" id="UP000231962"/>
    </source>
</evidence>
<dbReference type="AlphaFoldDB" id="A0A2M9ZRU3"/>
<accession>A0A2M9ZRU3</accession>
<dbReference type="Gene3D" id="3.90.930.1">
    <property type="match status" value="2"/>
</dbReference>
<protein>
    <recommendedName>
        <fullName evidence="5">Membrane-binding protein</fullName>
    </recommendedName>
</protein>
<comment type="caution">
    <text evidence="2">The sequence shown here is derived from an EMBL/GenBank/DDBJ whole genome shotgun (WGS) entry which is preliminary data.</text>
</comment>
<dbReference type="Proteomes" id="UP000231990">
    <property type="component" value="Unassembled WGS sequence"/>
</dbReference>
<evidence type="ECO:0000313" key="4">
    <source>
        <dbReference type="Proteomes" id="UP000231990"/>
    </source>
</evidence>
<dbReference type="Proteomes" id="UP000231962">
    <property type="component" value="Unassembled WGS sequence"/>
</dbReference>